<dbReference type="PANTHER" id="PTHR31157:SF1">
    <property type="entry name" value="SCP DOMAIN-CONTAINING PROTEIN"/>
    <property type="match status" value="1"/>
</dbReference>
<dbReference type="Gene3D" id="3.40.33.10">
    <property type="entry name" value="CAP"/>
    <property type="match status" value="1"/>
</dbReference>
<dbReference type="Proteomes" id="UP000605013">
    <property type="component" value="Unassembled WGS sequence"/>
</dbReference>
<organism evidence="3 4">
    <name type="scientific">Olleya sediminilitoris</name>
    <dbReference type="NCBI Taxonomy" id="2795739"/>
    <lineage>
        <taxon>Bacteria</taxon>
        <taxon>Pseudomonadati</taxon>
        <taxon>Bacteroidota</taxon>
        <taxon>Flavobacteriia</taxon>
        <taxon>Flavobacteriales</taxon>
        <taxon>Flavobacteriaceae</taxon>
    </lineage>
</organism>
<name>A0ABS1WM80_9FLAO</name>
<protein>
    <submittedName>
        <fullName evidence="3">CAP domain-containing protein</fullName>
    </submittedName>
</protein>
<reference evidence="3 4" key="1">
    <citation type="submission" date="2020-12" db="EMBL/GenBank/DDBJ databases">
        <title>Olleya sediminilitoris sp. nov., isolated from a tidal flat.</title>
        <authorList>
            <person name="Park S."/>
            <person name="Yoon J.-H."/>
        </authorList>
    </citation>
    <scope>NUCLEOTIDE SEQUENCE [LARGE SCALE GENOMIC DNA]</scope>
    <source>
        <strain evidence="3 4">YSTF-M6</strain>
    </source>
</reference>
<dbReference type="SUPFAM" id="SSF55797">
    <property type="entry name" value="PR-1-like"/>
    <property type="match status" value="1"/>
</dbReference>
<dbReference type="RefSeq" id="WP_028289390.1">
    <property type="nucleotide sequence ID" value="NZ_JAEMEF010000008.1"/>
</dbReference>
<keyword evidence="1" id="KW-0732">Signal</keyword>
<keyword evidence="4" id="KW-1185">Reference proteome</keyword>
<evidence type="ECO:0000259" key="2">
    <source>
        <dbReference type="Pfam" id="PF00188"/>
    </source>
</evidence>
<sequence length="162" mass="18158">MKKLLIVVLVCNTFLMSCSSQDETQIEELNTKNINVTYSTLDYEVVELLNAHRISLGLNSLNILDNASAVAISHSQYMVDQGEASHDNFYSRSQHLKNQVNAKTVSENVAYGFTNAQALVNAWLNSDGHRQNIENPELTDLGIACEKDNSGKRYFTNIFIKI</sequence>
<dbReference type="PROSITE" id="PS51257">
    <property type="entry name" value="PROKAR_LIPOPROTEIN"/>
    <property type="match status" value="1"/>
</dbReference>
<evidence type="ECO:0000313" key="4">
    <source>
        <dbReference type="Proteomes" id="UP000605013"/>
    </source>
</evidence>
<feature type="domain" description="SCP" evidence="2">
    <location>
        <begin position="47"/>
        <end position="156"/>
    </location>
</feature>
<dbReference type="PANTHER" id="PTHR31157">
    <property type="entry name" value="SCP DOMAIN-CONTAINING PROTEIN"/>
    <property type="match status" value="1"/>
</dbReference>
<dbReference type="CDD" id="cd05379">
    <property type="entry name" value="CAP_bacterial"/>
    <property type="match status" value="1"/>
</dbReference>
<dbReference type="InterPro" id="IPR014044">
    <property type="entry name" value="CAP_dom"/>
</dbReference>
<evidence type="ECO:0000313" key="3">
    <source>
        <dbReference type="EMBL" id="MBL7560208.1"/>
    </source>
</evidence>
<dbReference type="Pfam" id="PF00188">
    <property type="entry name" value="CAP"/>
    <property type="match status" value="1"/>
</dbReference>
<feature type="chain" id="PRO_5046463623" evidence="1">
    <location>
        <begin position="23"/>
        <end position="162"/>
    </location>
</feature>
<accession>A0ABS1WM80</accession>
<dbReference type="InterPro" id="IPR035940">
    <property type="entry name" value="CAP_sf"/>
</dbReference>
<feature type="signal peptide" evidence="1">
    <location>
        <begin position="1"/>
        <end position="22"/>
    </location>
</feature>
<evidence type="ECO:0000256" key="1">
    <source>
        <dbReference type="SAM" id="SignalP"/>
    </source>
</evidence>
<gene>
    <name evidence="3" type="ORF">JAO71_10390</name>
</gene>
<proteinExistence type="predicted"/>
<dbReference type="EMBL" id="JAEMEF010000008">
    <property type="protein sequence ID" value="MBL7560208.1"/>
    <property type="molecule type" value="Genomic_DNA"/>
</dbReference>
<comment type="caution">
    <text evidence="3">The sequence shown here is derived from an EMBL/GenBank/DDBJ whole genome shotgun (WGS) entry which is preliminary data.</text>
</comment>